<feature type="transmembrane region" description="Helical" evidence="1">
    <location>
        <begin position="12"/>
        <end position="30"/>
    </location>
</feature>
<reference evidence="2 3" key="1">
    <citation type="submission" date="2023-12" db="EMBL/GenBank/DDBJ databases">
        <title>Novel species of the genus Arcicella isolated from rivers.</title>
        <authorList>
            <person name="Lu H."/>
        </authorList>
    </citation>
    <scope>NUCLEOTIDE SEQUENCE [LARGE SCALE GENOMIC DNA]</scope>
    <source>
        <strain evidence="2 3">KCTC 23307</strain>
    </source>
</reference>
<dbReference type="RefSeq" id="WP_323295076.1">
    <property type="nucleotide sequence ID" value="NZ_JAYFUM010000002.1"/>
</dbReference>
<evidence type="ECO:0000313" key="3">
    <source>
        <dbReference type="Proteomes" id="UP001302949"/>
    </source>
</evidence>
<organism evidence="2 3">
    <name type="scientific">Arcicella rigui</name>
    <dbReference type="NCBI Taxonomy" id="797020"/>
    <lineage>
        <taxon>Bacteria</taxon>
        <taxon>Pseudomonadati</taxon>
        <taxon>Bacteroidota</taxon>
        <taxon>Cytophagia</taxon>
        <taxon>Cytophagales</taxon>
        <taxon>Flectobacillaceae</taxon>
        <taxon>Arcicella</taxon>
    </lineage>
</organism>
<name>A0ABU5Q503_9BACT</name>
<gene>
    <name evidence="2" type="ORF">VB248_02100</name>
</gene>
<feature type="transmembrane region" description="Helical" evidence="1">
    <location>
        <begin position="144"/>
        <end position="165"/>
    </location>
</feature>
<protein>
    <submittedName>
        <fullName evidence="2">Uncharacterized protein</fullName>
    </submittedName>
</protein>
<dbReference type="EMBL" id="JAYFUM010000002">
    <property type="protein sequence ID" value="MEA5137906.1"/>
    <property type="molecule type" value="Genomic_DNA"/>
</dbReference>
<accession>A0ABU5Q503</accession>
<feature type="transmembrane region" description="Helical" evidence="1">
    <location>
        <begin position="300"/>
        <end position="324"/>
    </location>
</feature>
<keyword evidence="1" id="KW-0812">Transmembrane</keyword>
<feature type="transmembrane region" description="Helical" evidence="1">
    <location>
        <begin position="262"/>
        <end position="288"/>
    </location>
</feature>
<feature type="transmembrane region" description="Helical" evidence="1">
    <location>
        <begin position="172"/>
        <end position="203"/>
    </location>
</feature>
<keyword evidence="3" id="KW-1185">Reference proteome</keyword>
<feature type="transmembrane region" description="Helical" evidence="1">
    <location>
        <begin position="336"/>
        <end position="353"/>
    </location>
</feature>
<feature type="transmembrane region" description="Helical" evidence="1">
    <location>
        <begin position="360"/>
        <end position="377"/>
    </location>
</feature>
<evidence type="ECO:0000256" key="1">
    <source>
        <dbReference type="SAM" id="Phobius"/>
    </source>
</evidence>
<feature type="transmembrane region" description="Helical" evidence="1">
    <location>
        <begin position="238"/>
        <end position="256"/>
    </location>
</feature>
<proteinExistence type="predicted"/>
<dbReference type="Proteomes" id="UP001302949">
    <property type="component" value="Unassembled WGS sequence"/>
</dbReference>
<feature type="transmembrane region" description="Helical" evidence="1">
    <location>
        <begin position="209"/>
        <end position="226"/>
    </location>
</feature>
<feature type="transmembrane region" description="Helical" evidence="1">
    <location>
        <begin position="95"/>
        <end position="115"/>
    </location>
</feature>
<feature type="transmembrane region" description="Helical" evidence="1">
    <location>
        <begin position="122"/>
        <end position="138"/>
    </location>
</feature>
<evidence type="ECO:0000313" key="2">
    <source>
        <dbReference type="EMBL" id="MEA5137906.1"/>
    </source>
</evidence>
<sequence length="547" mass="64033">MNISAKNAQLFKVLSLLTVLIPILGYFLFLDKYAVNIPYLDDYTFFDFLPKLFSEISFGEKVELFFEQHNEHRIFLNRVFAFLIYWLNGNLNYRVMIFIGNIFLLGIVAIFYHYFLQLKFHLLYFIPVPFLFFQLQFWENSFWGMASIQNFGVIFILLIAIHFILSKKSSLFYLSLCFVFLATYTSGNGILSIFVCGTLLLLQKRIKDFFIFCLWALLLIGTYFYHYQSPKYIHYFEGVDIIAIGQGFLLFIGSAFDLVSNMTIRIILITLVGALSLGLVIFFLVKYLMKAWLINRQFEAIELFLLGCFLFVLGTAFIVAVTRVSFGLISLFVSRYKIYSVLIIVSLYFCLLLKADRYLLAKAIIPLIFLSILYNLWSNYRNYYITVHLQKQRICALINNLIVSGDKFDKLNSNIYQIPHLWFNEQLGSLKKPIIEAPKWQHSFYKTPYSEMLVFESADFEPRIEGKFGVYLMLQSSKRVYIYPVSNHSSSMRKFLRTGDFWAKGFIGSLEYQFIDADTYQLGLWIQDGKIGKAYNLNDSIKIEHNY</sequence>
<keyword evidence="1" id="KW-1133">Transmembrane helix</keyword>
<keyword evidence="1" id="KW-0472">Membrane</keyword>
<comment type="caution">
    <text evidence="2">The sequence shown here is derived from an EMBL/GenBank/DDBJ whole genome shotgun (WGS) entry which is preliminary data.</text>
</comment>